<dbReference type="EMBL" id="JADKGY010000004">
    <property type="protein sequence ID" value="MBK9982187.1"/>
    <property type="molecule type" value="Genomic_DNA"/>
</dbReference>
<proteinExistence type="predicted"/>
<evidence type="ECO:0008006" key="3">
    <source>
        <dbReference type="Google" id="ProtNLM"/>
    </source>
</evidence>
<accession>A0A9D7SSC3</accession>
<organism evidence="1 2">
    <name type="scientific">Candidatus Opimibacter skivensis</name>
    <dbReference type="NCBI Taxonomy" id="2982028"/>
    <lineage>
        <taxon>Bacteria</taxon>
        <taxon>Pseudomonadati</taxon>
        <taxon>Bacteroidota</taxon>
        <taxon>Saprospiria</taxon>
        <taxon>Saprospirales</taxon>
        <taxon>Saprospiraceae</taxon>
        <taxon>Candidatus Opimibacter</taxon>
    </lineage>
</organism>
<dbReference type="AlphaFoldDB" id="A0A9D7SSC3"/>
<comment type="caution">
    <text evidence="1">The sequence shown here is derived from an EMBL/GenBank/DDBJ whole genome shotgun (WGS) entry which is preliminary data.</text>
</comment>
<protein>
    <recommendedName>
        <fullName evidence="3">HYR domain-containing protein</fullName>
    </recommendedName>
</protein>
<sequence length="116" mass="12899">MTCPPFIVISCETDTTPSQLGMAIAMDNCTPTELMTISYTDHTQNLGHCNGTGSFTRHWSATDMCGNVAVCIQTVVIIDNTKPILTTTSYNYSMHAKHKCSRNRPGNSHRQLHFYI</sequence>
<evidence type="ECO:0000313" key="2">
    <source>
        <dbReference type="Proteomes" id="UP000808337"/>
    </source>
</evidence>
<reference evidence="1 2" key="1">
    <citation type="submission" date="2020-10" db="EMBL/GenBank/DDBJ databases">
        <title>Connecting structure to function with the recovery of over 1000 high-quality activated sludge metagenome-assembled genomes encoding full-length rRNA genes using long-read sequencing.</title>
        <authorList>
            <person name="Singleton C.M."/>
            <person name="Petriglieri F."/>
            <person name="Kristensen J.M."/>
            <person name="Kirkegaard R.H."/>
            <person name="Michaelsen T.Y."/>
            <person name="Andersen M.H."/>
            <person name="Karst S.M."/>
            <person name="Dueholm M.S."/>
            <person name="Nielsen P.H."/>
            <person name="Albertsen M."/>
        </authorList>
    </citation>
    <scope>NUCLEOTIDE SEQUENCE [LARGE SCALE GENOMIC DNA]</scope>
    <source>
        <strain evidence="1">Ribe_18-Q3-R11-54_MAXAC.273</strain>
    </source>
</reference>
<name>A0A9D7SSC3_9BACT</name>
<gene>
    <name evidence="1" type="ORF">IPP15_07135</name>
</gene>
<evidence type="ECO:0000313" key="1">
    <source>
        <dbReference type="EMBL" id="MBK9982187.1"/>
    </source>
</evidence>
<dbReference type="Proteomes" id="UP000808337">
    <property type="component" value="Unassembled WGS sequence"/>
</dbReference>